<dbReference type="Ensembl" id="ENSPTXT00000023038.1">
    <property type="protein sequence ID" value="ENSPTXP00000022356.1"/>
    <property type="gene ID" value="ENSPTXG00000015463.1"/>
</dbReference>
<evidence type="ECO:0000256" key="3">
    <source>
        <dbReference type="ARBA" id="ARBA00022781"/>
    </source>
</evidence>
<keyword evidence="4" id="KW-0406">Ion transport</keyword>
<evidence type="ECO:0000256" key="4">
    <source>
        <dbReference type="ARBA" id="ARBA00023065"/>
    </source>
</evidence>
<dbReference type="PANTHER" id="PTHR11910">
    <property type="entry name" value="ATP SYNTHASE DELTA CHAIN"/>
    <property type="match status" value="1"/>
</dbReference>
<dbReference type="InterPro" id="IPR000711">
    <property type="entry name" value="ATPase_OSCP/dsu"/>
</dbReference>
<accession>A0A670ZHS2</accession>
<evidence type="ECO:0008006" key="9">
    <source>
        <dbReference type="Google" id="ProtNLM"/>
    </source>
</evidence>
<proteinExistence type="predicted"/>
<dbReference type="GO" id="GO:0016020">
    <property type="term" value="C:membrane"/>
    <property type="evidence" value="ECO:0007669"/>
    <property type="project" value="UniProtKB-SubCell"/>
</dbReference>
<protein>
    <recommendedName>
        <fullName evidence="9">ATP synthase peripheral stalk subunit OSCP</fullName>
    </recommendedName>
</protein>
<dbReference type="OMA" id="GRINKTP"/>
<evidence type="ECO:0000256" key="2">
    <source>
        <dbReference type="ARBA" id="ARBA00022448"/>
    </source>
</evidence>
<keyword evidence="3" id="KW-0375">Hydrogen ion transport</keyword>
<dbReference type="GO" id="GO:0046933">
    <property type="term" value="F:proton-transporting ATP synthase activity, rotational mechanism"/>
    <property type="evidence" value="ECO:0007669"/>
    <property type="project" value="InterPro"/>
</dbReference>
<comment type="subcellular location">
    <subcellularLocation>
        <location evidence="1">Membrane</location>
    </subcellularLocation>
</comment>
<evidence type="ECO:0000313" key="7">
    <source>
        <dbReference type="Ensembl" id="ENSPTXP00000022357.1"/>
    </source>
</evidence>
<organism evidence="7 8">
    <name type="scientific">Pseudonaja textilis</name>
    <name type="common">Eastern brown snake</name>
    <dbReference type="NCBI Taxonomy" id="8673"/>
    <lineage>
        <taxon>Eukaryota</taxon>
        <taxon>Metazoa</taxon>
        <taxon>Chordata</taxon>
        <taxon>Craniata</taxon>
        <taxon>Vertebrata</taxon>
        <taxon>Euteleostomi</taxon>
        <taxon>Lepidosauria</taxon>
        <taxon>Squamata</taxon>
        <taxon>Bifurcata</taxon>
        <taxon>Unidentata</taxon>
        <taxon>Episquamata</taxon>
        <taxon>Toxicofera</taxon>
        <taxon>Serpentes</taxon>
        <taxon>Colubroidea</taxon>
        <taxon>Elapidae</taxon>
        <taxon>Hydrophiinae</taxon>
        <taxon>Pseudonaja</taxon>
    </lineage>
</organism>
<dbReference type="GeneTree" id="ENSGT00390000015060"/>
<dbReference type="PRINTS" id="PR00125">
    <property type="entry name" value="ATPASEDELTA"/>
</dbReference>
<keyword evidence="6" id="KW-0066">ATP synthesis</keyword>
<dbReference type="Pfam" id="PF00213">
    <property type="entry name" value="OSCP"/>
    <property type="match status" value="1"/>
</dbReference>
<sequence length="83" mass="8996">MMSAYHGEILCSVTTAQTLEGANLTELKTALNGFLAKGETLKLEIKSDPSVVGGMIVSIGDKYIDMSTKTKIQKMSRIMQEVV</sequence>
<keyword evidence="8" id="KW-1185">Reference proteome</keyword>
<evidence type="ECO:0000256" key="6">
    <source>
        <dbReference type="ARBA" id="ARBA00023310"/>
    </source>
</evidence>
<evidence type="ECO:0000256" key="1">
    <source>
        <dbReference type="ARBA" id="ARBA00004370"/>
    </source>
</evidence>
<name>A0A670ZHS2_PSETE</name>
<evidence type="ECO:0000256" key="5">
    <source>
        <dbReference type="ARBA" id="ARBA00023136"/>
    </source>
</evidence>
<keyword evidence="5" id="KW-0472">Membrane</keyword>
<dbReference type="Ensembl" id="ENSPTXT00000023039.1">
    <property type="protein sequence ID" value="ENSPTXP00000022357.1"/>
    <property type="gene ID" value="ENSPTXG00000015464.1"/>
</dbReference>
<evidence type="ECO:0000313" key="8">
    <source>
        <dbReference type="Proteomes" id="UP000472273"/>
    </source>
</evidence>
<dbReference type="AlphaFoldDB" id="A0A670ZHS2"/>
<keyword evidence="2" id="KW-0813">Transport</keyword>
<dbReference type="Proteomes" id="UP000472273">
    <property type="component" value="Unplaced"/>
</dbReference>
<reference evidence="7" key="1">
    <citation type="submission" date="2025-05" db="UniProtKB">
        <authorList>
            <consortium name="Ensembl"/>
        </authorList>
    </citation>
    <scope>IDENTIFICATION</scope>
</reference>